<dbReference type="OrthoDB" id="5876583at2759"/>
<dbReference type="Proteomes" id="UP000024635">
    <property type="component" value="Unassembled WGS sequence"/>
</dbReference>
<evidence type="ECO:0000313" key="2">
    <source>
        <dbReference type="Proteomes" id="UP000024635"/>
    </source>
</evidence>
<proteinExistence type="predicted"/>
<sequence>MVKSAYWEQGLHDGWDIAADGAYDSRGFSAYYCKVLAVNLKTRLCIHTEVVHSSETGEIGGRMEKEGFRRFLLWFADQGLQIRSVTSDRHAHFKAVIDELNRSLSWNMEWYYDHWHLCRYLVKAIREASKRRAYTPFKPWIKSLKAHMKCAAESGLLTGDRDNIRFFFNICLYHIAGIHSWDQNDLSKLSPHGGTSQCETKNALDRLYCPKDVYFPPWTYPAYVALSTLYLNTLRPAEMSGNRVVERGYLYQRKFNDDPIRMVHKTVIDHRWRKEIRDENLRTRLMDLEPNQTDDGGVLNVEEGGPEDALDTEERLGYIEGYSDDDVGGSDEEDLDLPSELRFLSAKNERIHNLNYPGLILFTSRSSDQRVSDDIPRFLVLLLFQPFLQVDIAIVGEAWLCGKQEMRKWICFLSFFFLVLLYDVSRTTLTLDIIHAFLFSSSSTVPTSPTYCELTF</sequence>
<accession>A0A016V5E3</accession>
<comment type="caution">
    <text evidence="1">The sequence shown here is derived from an EMBL/GenBank/DDBJ whole genome shotgun (WGS) entry which is preliminary data.</text>
</comment>
<dbReference type="PANTHER" id="PTHR31751">
    <property type="entry name" value="SI:CH211-108C17.2-RELATED-RELATED"/>
    <property type="match status" value="1"/>
</dbReference>
<dbReference type="EMBL" id="JARK01001352">
    <property type="protein sequence ID" value="EYC22894.1"/>
    <property type="molecule type" value="Genomic_DNA"/>
</dbReference>
<evidence type="ECO:0000313" key="1">
    <source>
        <dbReference type="EMBL" id="EYC22894.1"/>
    </source>
</evidence>
<gene>
    <name evidence="1" type="primary">Acey_s0016.g3010</name>
    <name evidence="1" type="ORF">Y032_0016g3010</name>
</gene>
<keyword evidence="2" id="KW-1185">Reference proteome</keyword>
<dbReference type="PANTHER" id="PTHR31751:SF42">
    <property type="entry name" value="PROTEIN CBG10204"/>
    <property type="match status" value="1"/>
</dbReference>
<reference evidence="2" key="1">
    <citation type="journal article" date="2015" name="Nat. Genet.">
        <title>The genome and transcriptome of the zoonotic hookworm Ancylostoma ceylanicum identify infection-specific gene families.</title>
        <authorList>
            <person name="Schwarz E.M."/>
            <person name="Hu Y."/>
            <person name="Antoshechkin I."/>
            <person name="Miller M.M."/>
            <person name="Sternberg P.W."/>
            <person name="Aroian R.V."/>
        </authorList>
    </citation>
    <scope>NUCLEOTIDE SEQUENCE</scope>
    <source>
        <strain evidence="2">HY135</strain>
    </source>
</reference>
<name>A0A016V5E3_9BILA</name>
<protein>
    <submittedName>
        <fullName evidence="1">Uncharacterized protein</fullName>
    </submittedName>
</protein>
<organism evidence="1 2">
    <name type="scientific">Ancylostoma ceylanicum</name>
    <dbReference type="NCBI Taxonomy" id="53326"/>
    <lineage>
        <taxon>Eukaryota</taxon>
        <taxon>Metazoa</taxon>
        <taxon>Ecdysozoa</taxon>
        <taxon>Nematoda</taxon>
        <taxon>Chromadorea</taxon>
        <taxon>Rhabditida</taxon>
        <taxon>Rhabditina</taxon>
        <taxon>Rhabditomorpha</taxon>
        <taxon>Strongyloidea</taxon>
        <taxon>Ancylostomatidae</taxon>
        <taxon>Ancylostomatinae</taxon>
        <taxon>Ancylostoma</taxon>
    </lineage>
</organism>
<dbReference type="AlphaFoldDB" id="A0A016V5E3"/>